<sequence length="132" mass="15058">MVEVVRYEAKWFANSEWEECSQKDYHDIVTSVRDGSTYPNGTGPKARALGVITDEGGLLLIGPPGYDSWRDAAIKEKMQRVEFERELKTVREENERLQGLAEVSYDAERDAVHSSVGLEQKLKEIRAILDRE</sequence>
<protein>
    <submittedName>
        <fullName evidence="1">Uncharacterized protein</fullName>
    </submittedName>
</protein>
<evidence type="ECO:0000313" key="1">
    <source>
        <dbReference type="EMBL" id="XDJ15146.1"/>
    </source>
</evidence>
<reference evidence="1" key="1">
    <citation type="submission" date="2024-07" db="EMBL/GenBank/DDBJ databases">
        <authorList>
            <person name="Bringhurst R.M."/>
            <person name="Homer T.E."/>
        </authorList>
    </citation>
    <scope>NUCLEOTIDE SEQUENCE</scope>
</reference>
<name>A0AB39CE13_9VIRU</name>
<accession>A0AB39CE13</accession>
<organism evidence="1">
    <name type="scientific">Pseudomonas phage HRDY3</name>
    <dbReference type="NCBI Taxonomy" id="3236930"/>
    <lineage>
        <taxon>Viruses</taxon>
    </lineage>
</organism>
<dbReference type="EMBL" id="PQ015379">
    <property type="protein sequence ID" value="XDJ15146.1"/>
    <property type="molecule type" value="Genomic_DNA"/>
</dbReference>
<proteinExistence type="predicted"/>